<organism evidence="1 2">
    <name type="scientific">Neptunomonas phycophila</name>
    <dbReference type="NCBI Taxonomy" id="1572645"/>
    <lineage>
        <taxon>Bacteria</taxon>
        <taxon>Pseudomonadati</taxon>
        <taxon>Pseudomonadota</taxon>
        <taxon>Gammaproteobacteria</taxon>
        <taxon>Oceanospirillales</taxon>
        <taxon>Oceanospirillaceae</taxon>
        <taxon>Neptunomonas</taxon>
    </lineage>
</organism>
<dbReference type="Pfam" id="PF13450">
    <property type="entry name" value="NAD_binding_8"/>
    <property type="match status" value="1"/>
</dbReference>
<sequence>MTKQIAIVGAGLSGCILANELNKAGFQVTVYEKSRGTGGRLSSARVGEASADIGLPYFENISEPFDTWLRDLPCIVPWPTCVQSIEQNISTQNYWVASPRFSALTRTLLSNVTLMTRCRISHVWPDNLGVILRDENGDCLDRFDAAVITTPAPQAVSLLESIPRFAHKAEVIQPSANWISIIGLSVHSQVTPDIVLSAGPIKRAVRDSAKPGRHSKEYKEVWVVEASDEWSRSHIDTDADSVSEHLLQAFEHVLDQKLTVAYTRSHRWLYAKHHTLQTSNPTETQQVSYLWSEHDKIAVCGDWILAGEANLPPAEAAWQSATQLARLLIEELKGS</sequence>
<proteinExistence type="predicted"/>
<evidence type="ECO:0000313" key="2">
    <source>
        <dbReference type="Proteomes" id="UP001177341"/>
    </source>
</evidence>
<dbReference type="PROSITE" id="PS51257">
    <property type="entry name" value="PROKAR_LIPOPROTEIN"/>
    <property type="match status" value="1"/>
</dbReference>
<reference evidence="1" key="1">
    <citation type="submission" date="2023-07" db="EMBL/GenBank/DDBJ databases">
        <title>Genome content predicts the carbon catabolic preferences of heterotrophic bacteria.</title>
        <authorList>
            <person name="Gralka M."/>
        </authorList>
    </citation>
    <scope>NUCLEOTIDE SEQUENCE</scope>
    <source>
        <strain evidence="1">5G01</strain>
    </source>
</reference>
<comment type="caution">
    <text evidence="1">The sequence shown here is derived from an EMBL/GenBank/DDBJ whole genome shotgun (WGS) entry which is preliminary data.</text>
</comment>
<dbReference type="PANTHER" id="PTHR16128:SF5">
    <property type="entry name" value="FAD_NAD(P)-BINDING OXIDOREDUCTASE FAMILY PROTEIN"/>
    <property type="match status" value="1"/>
</dbReference>
<evidence type="ECO:0000313" key="1">
    <source>
        <dbReference type="EMBL" id="MDP2522732.1"/>
    </source>
</evidence>
<protein>
    <submittedName>
        <fullName evidence="1">NAD(P)-binding protein</fullName>
    </submittedName>
</protein>
<name>A0ABT9EUI6_9GAMM</name>
<dbReference type="SUPFAM" id="SSF51905">
    <property type="entry name" value="FAD/NAD(P)-binding domain"/>
    <property type="match status" value="1"/>
</dbReference>
<dbReference type="Gene3D" id="3.90.660.10">
    <property type="match status" value="1"/>
</dbReference>
<dbReference type="RefSeq" id="WP_215152144.1">
    <property type="nucleotide sequence ID" value="NZ_JAHHDZ010000014.1"/>
</dbReference>
<dbReference type="EMBL" id="JAUYVO010000005">
    <property type="protein sequence ID" value="MDP2522732.1"/>
    <property type="molecule type" value="Genomic_DNA"/>
</dbReference>
<dbReference type="PRINTS" id="PR00419">
    <property type="entry name" value="ADXRDTASE"/>
</dbReference>
<keyword evidence="2" id="KW-1185">Reference proteome</keyword>
<accession>A0ABT9EUI6</accession>
<dbReference type="PANTHER" id="PTHR16128">
    <property type="entry name" value="FAD/NAD(P)-BINDING OXIDOREDUCTASE FAMILY PROTEIN"/>
    <property type="match status" value="1"/>
</dbReference>
<dbReference type="Gene3D" id="3.50.50.60">
    <property type="entry name" value="FAD/NAD(P)-binding domain"/>
    <property type="match status" value="1"/>
</dbReference>
<gene>
    <name evidence="1" type="ORF">Q8W30_09155</name>
</gene>
<dbReference type="Proteomes" id="UP001177341">
    <property type="component" value="Unassembled WGS sequence"/>
</dbReference>
<dbReference type="InterPro" id="IPR036188">
    <property type="entry name" value="FAD/NAD-bd_sf"/>
</dbReference>